<dbReference type="Pfam" id="PF14317">
    <property type="entry name" value="YcxB"/>
    <property type="match status" value="1"/>
</dbReference>
<evidence type="ECO:0000313" key="2">
    <source>
        <dbReference type="EMBL" id="KAA2266447.1"/>
    </source>
</evidence>
<proteinExistence type="predicted"/>
<dbReference type="InterPro" id="IPR025588">
    <property type="entry name" value="YcxB-like_C"/>
</dbReference>
<name>A0A5B2XRX8_9PSEU</name>
<dbReference type="EMBL" id="VUOB01000002">
    <property type="protein sequence ID" value="KAA2266447.1"/>
    <property type="molecule type" value="Genomic_DNA"/>
</dbReference>
<sequence>MVLLVVGDPYPAAFGLVAAAVIAAIPPLQARGAFQAHPLASRQVTGTADDGSLRMAVTGSESEPASAAVVGAARSELDWSTLAGWRETARSFVLRTGASTRSPLYVVPRRAFADPAGQRVFRDLLERHVGGITP</sequence>
<protein>
    <submittedName>
        <fullName evidence="2">YcxB family protein</fullName>
    </submittedName>
</protein>
<dbReference type="AlphaFoldDB" id="A0A5B2XRX8"/>
<gene>
    <name evidence="2" type="ORF">F0L68_01475</name>
</gene>
<organism evidence="2 3">
    <name type="scientific">Solihabitans fulvus</name>
    <dbReference type="NCBI Taxonomy" id="1892852"/>
    <lineage>
        <taxon>Bacteria</taxon>
        <taxon>Bacillati</taxon>
        <taxon>Actinomycetota</taxon>
        <taxon>Actinomycetes</taxon>
        <taxon>Pseudonocardiales</taxon>
        <taxon>Pseudonocardiaceae</taxon>
        <taxon>Solihabitans</taxon>
    </lineage>
</organism>
<feature type="domain" description="YcxB-like C-terminal" evidence="1">
    <location>
        <begin position="71"/>
        <end position="125"/>
    </location>
</feature>
<evidence type="ECO:0000313" key="3">
    <source>
        <dbReference type="Proteomes" id="UP000323454"/>
    </source>
</evidence>
<evidence type="ECO:0000259" key="1">
    <source>
        <dbReference type="Pfam" id="PF14317"/>
    </source>
</evidence>
<accession>A0A5B2XRX8</accession>
<dbReference type="Proteomes" id="UP000323454">
    <property type="component" value="Unassembled WGS sequence"/>
</dbReference>
<comment type="caution">
    <text evidence="2">The sequence shown here is derived from an EMBL/GenBank/DDBJ whole genome shotgun (WGS) entry which is preliminary data.</text>
</comment>
<reference evidence="2 3" key="1">
    <citation type="submission" date="2019-09" db="EMBL/GenBank/DDBJ databases">
        <title>Goodfellowia gen. nov., a new genus of the Pseudonocardineae related to Actinoalloteichus, containing Goodfellowia coeruleoviolacea gen. nov., comb. nov. gen. nov., comb. nov.</title>
        <authorList>
            <person name="Labeda D."/>
        </authorList>
    </citation>
    <scope>NUCLEOTIDE SEQUENCE [LARGE SCALE GENOMIC DNA]</scope>
    <source>
        <strain evidence="2 3">AN110305</strain>
    </source>
</reference>
<reference evidence="2 3" key="2">
    <citation type="submission" date="2019-09" db="EMBL/GenBank/DDBJ databases">
        <authorList>
            <person name="Jin C."/>
        </authorList>
    </citation>
    <scope>NUCLEOTIDE SEQUENCE [LARGE SCALE GENOMIC DNA]</scope>
    <source>
        <strain evidence="2 3">AN110305</strain>
    </source>
</reference>
<keyword evidence="3" id="KW-1185">Reference proteome</keyword>